<evidence type="ECO:0000313" key="1">
    <source>
        <dbReference type="EMBL" id="CAG9329587.1"/>
    </source>
</evidence>
<dbReference type="Proteomes" id="UP001162131">
    <property type="component" value="Unassembled WGS sequence"/>
</dbReference>
<dbReference type="Gene3D" id="3.30.900.10">
    <property type="entry name" value="HORMA domain"/>
    <property type="match status" value="1"/>
</dbReference>
<name>A0AAU9JYF6_9CILI</name>
<keyword evidence="2" id="KW-1185">Reference proteome</keyword>
<protein>
    <submittedName>
        <fullName evidence="1">Uncharacterized protein</fullName>
    </submittedName>
</protein>
<dbReference type="AlphaFoldDB" id="A0AAU9JYF6"/>
<evidence type="ECO:0000313" key="2">
    <source>
        <dbReference type="Proteomes" id="UP001162131"/>
    </source>
</evidence>
<organism evidence="1 2">
    <name type="scientific">Blepharisma stoltei</name>
    <dbReference type="NCBI Taxonomy" id="1481888"/>
    <lineage>
        <taxon>Eukaryota</taxon>
        <taxon>Sar</taxon>
        <taxon>Alveolata</taxon>
        <taxon>Ciliophora</taxon>
        <taxon>Postciliodesmatophora</taxon>
        <taxon>Heterotrichea</taxon>
        <taxon>Heterotrichida</taxon>
        <taxon>Blepharismidae</taxon>
        <taxon>Blepharisma</taxon>
    </lineage>
</organism>
<accession>A0AAU9JYF6</accession>
<sequence length="336" mass="38341">MERKNHKTDILLEFTLKATEFIIQSRSSIPRSDTLTKTSLRLSTIQFMNIRDQISSYFNENSPTKEFAIEVLETCEGCHPLLLERWNFILASKRFKFSKPYKKRELDAVSGIRTLISGSLLLPATYKVKSSISIAIRKSVIDFASWDPNLTDKEILKFPSQKLQIEGENSLLEVYIEYTNTTLKPRFARQSLGIRPRLISFDVADVEFKESPKANSLKKSINSIESTEASPLMKGNKLSLINSESFYEESEAGFRLISSDYGDESSGSEKEEENEFANNSFQMDFGSENLEEDESDSIVSLYLKQCDKARDVSLYKGGQSTITEAFSLVRKWKNRL</sequence>
<dbReference type="InterPro" id="IPR036570">
    <property type="entry name" value="HORMA_dom_sf"/>
</dbReference>
<proteinExistence type="predicted"/>
<dbReference type="EMBL" id="CAJZBQ010000048">
    <property type="protein sequence ID" value="CAG9329587.1"/>
    <property type="molecule type" value="Genomic_DNA"/>
</dbReference>
<gene>
    <name evidence="1" type="ORF">BSTOLATCC_MIC49219</name>
</gene>
<comment type="caution">
    <text evidence="1">The sequence shown here is derived from an EMBL/GenBank/DDBJ whole genome shotgun (WGS) entry which is preliminary data.</text>
</comment>
<reference evidence="1" key="1">
    <citation type="submission" date="2021-09" db="EMBL/GenBank/DDBJ databases">
        <authorList>
            <consortium name="AG Swart"/>
            <person name="Singh M."/>
            <person name="Singh A."/>
            <person name="Seah K."/>
            <person name="Emmerich C."/>
        </authorList>
    </citation>
    <scope>NUCLEOTIDE SEQUENCE</scope>
    <source>
        <strain evidence="1">ATCC30299</strain>
    </source>
</reference>